<protein>
    <submittedName>
        <fullName evidence="1">Uncharacterized protein</fullName>
    </submittedName>
</protein>
<proteinExistence type="predicted"/>
<keyword evidence="2" id="KW-1185">Reference proteome</keyword>
<evidence type="ECO:0000313" key="1">
    <source>
        <dbReference type="EMBL" id="SQI30713.1"/>
    </source>
</evidence>
<dbReference type="KEGG" id="rcr:NCTC10994_01722"/>
<organism evidence="1 2">
    <name type="scientific">Rhodococcus coprophilus</name>
    <dbReference type="NCBI Taxonomy" id="38310"/>
    <lineage>
        <taxon>Bacteria</taxon>
        <taxon>Bacillati</taxon>
        <taxon>Actinomycetota</taxon>
        <taxon>Actinomycetes</taxon>
        <taxon>Mycobacteriales</taxon>
        <taxon>Nocardiaceae</taxon>
        <taxon>Rhodococcus</taxon>
    </lineage>
</organism>
<reference evidence="1 2" key="1">
    <citation type="submission" date="2018-06" db="EMBL/GenBank/DDBJ databases">
        <authorList>
            <consortium name="Pathogen Informatics"/>
            <person name="Doyle S."/>
        </authorList>
    </citation>
    <scope>NUCLEOTIDE SEQUENCE [LARGE SCALE GENOMIC DNA]</scope>
    <source>
        <strain evidence="1 2">NCTC10994</strain>
    </source>
</reference>
<accession>A0A2X4TV09</accession>
<dbReference type="RefSeq" id="WP_072701578.1">
    <property type="nucleotide sequence ID" value="NZ_JAFBBL010000001.1"/>
</dbReference>
<dbReference type="STRING" id="1219011.GCA_001895045_02815"/>
<dbReference type="EMBL" id="LS483468">
    <property type="protein sequence ID" value="SQI30713.1"/>
    <property type="molecule type" value="Genomic_DNA"/>
</dbReference>
<sequence>MSAPTGDPVQAPTTELFHAALDMAQAAKAGNVSGWLASRYSCGRFDDVAFLMSQMLGVLIENGAIARGVHPADAWNELREQGVDEFG</sequence>
<dbReference type="AlphaFoldDB" id="A0A2X4TV09"/>
<gene>
    <name evidence="1" type="ORF">NCTC10994_01722</name>
</gene>
<evidence type="ECO:0000313" key="2">
    <source>
        <dbReference type="Proteomes" id="UP000249091"/>
    </source>
</evidence>
<name>A0A2X4TV09_9NOCA</name>
<dbReference type="Proteomes" id="UP000249091">
    <property type="component" value="Chromosome 1"/>
</dbReference>